<dbReference type="RefSeq" id="WP_057871094.1">
    <property type="nucleotide sequence ID" value="NZ_AZGB01000009.1"/>
</dbReference>
<keyword evidence="1" id="KW-1133">Transmembrane helix</keyword>
<protein>
    <submittedName>
        <fullName evidence="2">Uncharacterized protein</fullName>
    </submittedName>
</protein>
<sequence length="104" mass="11891">MKKTVITIGVIVVVGLMSLGWCSYWFLSHTATGIRTVKNFQSETNNGIERDITVYNADGKAIMHFKGKFDVSHQNRSLQYVDQHNRKHNIYFGDNTTVIVNELK</sequence>
<dbReference type="AlphaFoldDB" id="A0A0R1VNN7"/>
<feature type="transmembrane region" description="Helical" evidence="1">
    <location>
        <begin position="6"/>
        <end position="27"/>
    </location>
</feature>
<dbReference type="EMBL" id="AZGB01000009">
    <property type="protein sequence ID" value="KRM06989.1"/>
    <property type="molecule type" value="Genomic_DNA"/>
</dbReference>
<dbReference type="GeneID" id="98318355"/>
<keyword evidence="1" id="KW-0472">Membrane</keyword>
<comment type="caution">
    <text evidence="2">The sequence shown here is derived from an EMBL/GenBank/DDBJ whole genome shotgun (WGS) entry which is preliminary data.</text>
</comment>
<keyword evidence="1" id="KW-0812">Transmembrane</keyword>
<gene>
    <name evidence="2" type="ORF">FC89_GL000298</name>
</gene>
<reference evidence="2 3" key="1">
    <citation type="journal article" date="2015" name="Genome Announc.">
        <title>Expanding the biotechnology potential of lactobacilli through comparative genomics of 213 strains and associated genera.</title>
        <authorList>
            <person name="Sun Z."/>
            <person name="Harris H.M."/>
            <person name="McCann A."/>
            <person name="Guo C."/>
            <person name="Argimon S."/>
            <person name="Zhang W."/>
            <person name="Yang X."/>
            <person name="Jeffery I.B."/>
            <person name="Cooney J.C."/>
            <person name="Kagawa T.F."/>
            <person name="Liu W."/>
            <person name="Song Y."/>
            <person name="Salvetti E."/>
            <person name="Wrobel A."/>
            <person name="Rasinkangas P."/>
            <person name="Parkhill J."/>
            <person name="Rea M.C."/>
            <person name="O'Sullivan O."/>
            <person name="Ritari J."/>
            <person name="Douillard F.P."/>
            <person name="Paul Ross R."/>
            <person name="Yang R."/>
            <person name="Briner A.E."/>
            <person name="Felis G.E."/>
            <person name="de Vos W.M."/>
            <person name="Barrangou R."/>
            <person name="Klaenhammer T.R."/>
            <person name="Caufield P.W."/>
            <person name="Cui Y."/>
            <person name="Zhang H."/>
            <person name="O'Toole P.W."/>
        </authorList>
    </citation>
    <scope>NUCLEOTIDE SEQUENCE [LARGE SCALE GENOMIC DNA]</scope>
    <source>
        <strain evidence="2 3">DSM 18630</strain>
    </source>
</reference>
<evidence type="ECO:0000256" key="1">
    <source>
        <dbReference type="SAM" id="Phobius"/>
    </source>
</evidence>
<evidence type="ECO:0000313" key="3">
    <source>
        <dbReference type="Proteomes" id="UP000051451"/>
    </source>
</evidence>
<organism evidence="2 3">
    <name type="scientific">Liquorilactobacillus ghanensis DSM 18630</name>
    <dbReference type="NCBI Taxonomy" id="1423750"/>
    <lineage>
        <taxon>Bacteria</taxon>
        <taxon>Bacillati</taxon>
        <taxon>Bacillota</taxon>
        <taxon>Bacilli</taxon>
        <taxon>Lactobacillales</taxon>
        <taxon>Lactobacillaceae</taxon>
        <taxon>Liquorilactobacillus</taxon>
    </lineage>
</organism>
<name>A0A0R1VNN7_9LACO</name>
<keyword evidence="3" id="KW-1185">Reference proteome</keyword>
<proteinExistence type="predicted"/>
<evidence type="ECO:0000313" key="2">
    <source>
        <dbReference type="EMBL" id="KRM06989.1"/>
    </source>
</evidence>
<dbReference type="OrthoDB" id="2299190at2"/>
<dbReference type="Proteomes" id="UP000051451">
    <property type="component" value="Unassembled WGS sequence"/>
</dbReference>
<dbReference type="STRING" id="1423750.FC89_GL000298"/>
<dbReference type="PATRIC" id="fig|1423750.3.peg.308"/>
<accession>A0A0R1VNN7</accession>